<keyword evidence="1" id="KW-0547">Nucleotide-binding</keyword>
<sequence length="332" mass="37924">MNNGMYLTSYSITEPDETFYLYYPGWLNAWESHLYNQALKSTSKSGWGFKRFGTTKDIYAREMVRKPDYINYIEALEQASDRALQEMPTKERMLLLKSRTAFIYVDAWGESAVFENITSALHTSTIDTLPKNLLKKFSVKEVSCKMRGEKMSLLEAMQWAQDYLQWDVFDYVVICAAYRAIPTLVFSDEDFSAEVQNKKPAHKGGINLTVERTGCFIFSRRPGEFKVRCGHYLIPQNGVHAYGDIFLNAPNIELFSDAGEAYKRHPIDPEFAARTINLADIFGASGFLTPALSWEYLKQQPLSAAAMRTIVPDNFGGCSYFDTWYETGEKLV</sequence>
<keyword evidence="1" id="KW-0067">ATP-binding</keyword>
<dbReference type="Proteomes" id="UP001466893">
    <property type="component" value="Chromosome"/>
</dbReference>
<keyword evidence="2" id="KW-1185">Reference proteome</keyword>
<dbReference type="EMBL" id="CP151800">
    <property type="protein sequence ID" value="WZV96774.1"/>
    <property type="molecule type" value="Genomic_DNA"/>
</dbReference>
<reference evidence="1 2" key="1">
    <citation type="submission" date="2024-04" db="EMBL/GenBank/DDBJ databases">
        <title>Kosakonia calanthae sp. nov., a halophilic bacterium isolated from leaves of Calanthe tiplacata.</title>
        <authorList>
            <person name="Wu P."/>
        </authorList>
    </citation>
    <scope>NUCLEOTIDE SEQUENCE [LARGE SCALE GENOMIC DNA]</scope>
    <source>
        <strain evidence="1 2">BYX6</strain>
    </source>
</reference>
<dbReference type="GO" id="GO:0005524">
    <property type="term" value="F:ATP binding"/>
    <property type="evidence" value="ECO:0007669"/>
    <property type="project" value="UniProtKB-KW"/>
</dbReference>
<accession>A0ABZ3B0H1</accession>
<dbReference type="RefSeq" id="WP_342321201.1">
    <property type="nucleotide sequence ID" value="NZ_CP151800.1"/>
</dbReference>
<name>A0ABZ3B0H1_9ENTR</name>
<evidence type="ECO:0000313" key="1">
    <source>
        <dbReference type="EMBL" id="WZV96774.1"/>
    </source>
</evidence>
<protein>
    <submittedName>
        <fullName evidence="1">ATP-binding protein</fullName>
    </submittedName>
</protein>
<gene>
    <name evidence="1" type="ORF">AAEY27_13895</name>
</gene>
<proteinExistence type="predicted"/>
<evidence type="ECO:0000313" key="2">
    <source>
        <dbReference type="Proteomes" id="UP001466893"/>
    </source>
</evidence>
<organism evidence="1 2">
    <name type="scientific">Kosakonia calanthes</name>
    <dbReference type="NCBI Taxonomy" id="3139408"/>
    <lineage>
        <taxon>Bacteria</taxon>
        <taxon>Pseudomonadati</taxon>
        <taxon>Pseudomonadota</taxon>
        <taxon>Gammaproteobacteria</taxon>
        <taxon>Enterobacterales</taxon>
        <taxon>Enterobacteriaceae</taxon>
        <taxon>Kosakonia</taxon>
    </lineage>
</organism>